<dbReference type="Gene3D" id="1.25.40.10">
    <property type="entry name" value="Tetratricopeptide repeat domain"/>
    <property type="match status" value="1"/>
</dbReference>
<dbReference type="GO" id="GO:0031146">
    <property type="term" value="P:SCF-dependent proteasomal ubiquitin-dependent protein catabolic process"/>
    <property type="evidence" value="ECO:0007669"/>
    <property type="project" value="TreeGrafter"/>
</dbReference>
<dbReference type="AlphaFoldDB" id="A0AAD5JVG0"/>
<gene>
    <name evidence="3" type="ORF">BDA99DRAFT_606880</name>
</gene>
<dbReference type="InterPro" id="IPR001810">
    <property type="entry name" value="F-box_dom"/>
</dbReference>
<sequence>MTIPGKRKQEQQLESPSKCHLNNDDRNTMTFIDSTTTNDGWNEFSITAAAAANALDSTSFDKAIEHSSTAIQLLRNQFINMLEIRASAWAEIGNRVKELEDALMMIDIAPNYSAGYRRTGLLYTALGYHEHAIQILEKGLSHVSHQDNQYLRLKQQFENAQLQLERRIDFLTSCPHEIVSSIMDQLSLKDLYECIWVSRRWYQIIIQNHPCWRNFSVVDNDNDPCTLKLLPMIYPNIQKFLLTGAEDFLKKQLTFIQTHEFSCLQSLEIHTQGLFPYRRIPNIFSNIGNTLTNLSCQGTGIEQMASLAFIVSTCQNLSVIQIIERTEMRHPWFLGLSSLSQITKLTRIVLYFEDITDETDFLVTKELNALIRHSPALEYINFNGCDAYVLLQTIELHCPKIKKLCLNMSRFDDKYNVEDGFFGCQEEEEQDTVESNGSSTCCGGCLNYLVLCGIFPADGSVILRLLEKNRDSLRTLVLSPRITISSWQQNTGRWKVLSTLNSIMTALKTLSIRQLVPDNPYYIGIEYEAVTHLIHQSPKLSHLALSEFDDEEGIPNDMMDGIARLQYLEYLQLDHSGVPIQTNLCRQRAVVARNFFPSLTELKIINCKGLTNTLLECLARIQTLKIVSIQFLWREPHLNHPLVQFMQLLARLPCLNELHLCRIQLDDDMIHPLGESKSLQEFRTTLVISRETKEYLRKKGIQASLRPVW</sequence>
<dbReference type="GO" id="GO:0019005">
    <property type="term" value="C:SCF ubiquitin ligase complex"/>
    <property type="evidence" value="ECO:0007669"/>
    <property type="project" value="TreeGrafter"/>
</dbReference>
<dbReference type="SUPFAM" id="SSF48452">
    <property type="entry name" value="TPR-like"/>
    <property type="match status" value="1"/>
</dbReference>
<protein>
    <recommendedName>
        <fullName evidence="2">F-box domain-containing protein</fullName>
    </recommendedName>
</protein>
<dbReference type="PROSITE" id="PS50181">
    <property type="entry name" value="FBOX"/>
    <property type="match status" value="1"/>
</dbReference>
<dbReference type="InterPro" id="IPR036047">
    <property type="entry name" value="F-box-like_dom_sf"/>
</dbReference>
<feature type="region of interest" description="Disordered" evidence="1">
    <location>
        <begin position="1"/>
        <end position="26"/>
    </location>
</feature>
<evidence type="ECO:0000313" key="3">
    <source>
        <dbReference type="EMBL" id="KAI9255666.1"/>
    </source>
</evidence>
<evidence type="ECO:0000259" key="2">
    <source>
        <dbReference type="PROSITE" id="PS50181"/>
    </source>
</evidence>
<evidence type="ECO:0000313" key="4">
    <source>
        <dbReference type="Proteomes" id="UP001209540"/>
    </source>
</evidence>
<dbReference type="Pfam" id="PF12937">
    <property type="entry name" value="F-box-like"/>
    <property type="match status" value="1"/>
</dbReference>
<comment type="caution">
    <text evidence="3">The sequence shown here is derived from an EMBL/GenBank/DDBJ whole genome shotgun (WGS) entry which is preliminary data.</text>
</comment>
<evidence type="ECO:0000256" key="1">
    <source>
        <dbReference type="SAM" id="MobiDB-lite"/>
    </source>
</evidence>
<accession>A0AAD5JVG0</accession>
<reference evidence="3" key="1">
    <citation type="journal article" date="2022" name="IScience">
        <title>Evolution of zygomycete secretomes and the origins of terrestrial fungal ecologies.</title>
        <authorList>
            <person name="Chang Y."/>
            <person name="Wang Y."/>
            <person name="Mondo S."/>
            <person name="Ahrendt S."/>
            <person name="Andreopoulos W."/>
            <person name="Barry K."/>
            <person name="Beard J."/>
            <person name="Benny G.L."/>
            <person name="Blankenship S."/>
            <person name="Bonito G."/>
            <person name="Cuomo C."/>
            <person name="Desiro A."/>
            <person name="Gervers K.A."/>
            <person name="Hundley H."/>
            <person name="Kuo A."/>
            <person name="LaButti K."/>
            <person name="Lang B.F."/>
            <person name="Lipzen A."/>
            <person name="O'Donnell K."/>
            <person name="Pangilinan J."/>
            <person name="Reynolds N."/>
            <person name="Sandor L."/>
            <person name="Smith M.E."/>
            <person name="Tsang A."/>
            <person name="Grigoriev I.V."/>
            <person name="Stajich J.E."/>
            <person name="Spatafora J.W."/>
        </authorList>
    </citation>
    <scope>NUCLEOTIDE SEQUENCE</scope>
    <source>
        <strain evidence="3">RSA 2281</strain>
    </source>
</reference>
<dbReference type="SUPFAM" id="SSF52047">
    <property type="entry name" value="RNI-like"/>
    <property type="match status" value="1"/>
</dbReference>
<dbReference type="SUPFAM" id="SSF81383">
    <property type="entry name" value="F-box domain"/>
    <property type="match status" value="1"/>
</dbReference>
<reference evidence="3" key="2">
    <citation type="submission" date="2023-02" db="EMBL/GenBank/DDBJ databases">
        <authorList>
            <consortium name="DOE Joint Genome Institute"/>
            <person name="Mondo S.J."/>
            <person name="Chang Y."/>
            <person name="Wang Y."/>
            <person name="Ahrendt S."/>
            <person name="Andreopoulos W."/>
            <person name="Barry K."/>
            <person name="Beard J."/>
            <person name="Benny G.L."/>
            <person name="Blankenship S."/>
            <person name="Bonito G."/>
            <person name="Cuomo C."/>
            <person name="Desiro A."/>
            <person name="Gervers K.A."/>
            <person name="Hundley H."/>
            <person name="Kuo A."/>
            <person name="LaButti K."/>
            <person name="Lang B.F."/>
            <person name="Lipzen A."/>
            <person name="O'Donnell K."/>
            <person name="Pangilinan J."/>
            <person name="Reynolds N."/>
            <person name="Sandor L."/>
            <person name="Smith M.W."/>
            <person name="Tsang A."/>
            <person name="Grigoriev I.V."/>
            <person name="Stajich J.E."/>
            <person name="Spatafora J.W."/>
        </authorList>
    </citation>
    <scope>NUCLEOTIDE SEQUENCE</scope>
    <source>
        <strain evidence="3">RSA 2281</strain>
    </source>
</reference>
<dbReference type="Gene3D" id="3.80.10.10">
    <property type="entry name" value="Ribonuclease Inhibitor"/>
    <property type="match status" value="1"/>
</dbReference>
<dbReference type="InterPro" id="IPR032675">
    <property type="entry name" value="LRR_dom_sf"/>
</dbReference>
<dbReference type="PANTHER" id="PTHR13318">
    <property type="entry name" value="PARTNER OF PAIRED, ISOFORM B-RELATED"/>
    <property type="match status" value="1"/>
</dbReference>
<dbReference type="EMBL" id="JAIXMP010000022">
    <property type="protein sequence ID" value="KAI9255666.1"/>
    <property type="molecule type" value="Genomic_DNA"/>
</dbReference>
<dbReference type="InterPro" id="IPR011990">
    <property type="entry name" value="TPR-like_helical_dom_sf"/>
</dbReference>
<organism evidence="3 4">
    <name type="scientific">Phascolomyces articulosus</name>
    <dbReference type="NCBI Taxonomy" id="60185"/>
    <lineage>
        <taxon>Eukaryota</taxon>
        <taxon>Fungi</taxon>
        <taxon>Fungi incertae sedis</taxon>
        <taxon>Mucoromycota</taxon>
        <taxon>Mucoromycotina</taxon>
        <taxon>Mucoromycetes</taxon>
        <taxon>Mucorales</taxon>
        <taxon>Lichtheimiaceae</taxon>
        <taxon>Phascolomyces</taxon>
    </lineage>
</organism>
<dbReference type="Gene3D" id="1.20.1280.50">
    <property type="match status" value="1"/>
</dbReference>
<feature type="domain" description="F-box" evidence="2">
    <location>
        <begin position="168"/>
        <end position="215"/>
    </location>
</feature>
<name>A0AAD5JVG0_9FUNG</name>
<dbReference type="Proteomes" id="UP001209540">
    <property type="component" value="Unassembled WGS sequence"/>
</dbReference>
<proteinExistence type="predicted"/>
<keyword evidence="4" id="KW-1185">Reference proteome</keyword>